<comment type="caution">
    <text evidence="2">The sequence shown here is derived from an EMBL/GenBank/DDBJ whole genome shotgun (WGS) entry which is preliminary data.</text>
</comment>
<organism evidence="2 3">
    <name type="scientific">Oryza meyeriana var. granulata</name>
    <dbReference type="NCBI Taxonomy" id="110450"/>
    <lineage>
        <taxon>Eukaryota</taxon>
        <taxon>Viridiplantae</taxon>
        <taxon>Streptophyta</taxon>
        <taxon>Embryophyta</taxon>
        <taxon>Tracheophyta</taxon>
        <taxon>Spermatophyta</taxon>
        <taxon>Magnoliopsida</taxon>
        <taxon>Liliopsida</taxon>
        <taxon>Poales</taxon>
        <taxon>Poaceae</taxon>
        <taxon>BOP clade</taxon>
        <taxon>Oryzoideae</taxon>
        <taxon>Oryzeae</taxon>
        <taxon>Oryzinae</taxon>
        <taxon>Oryza</taxon>
        <taxon>Oryza meyeriana</taxon>
    </lineage>
</organism>
<dbReference type="EMBL" id="SPHZ02000008">
    <property type="protein sequence ID" value="KAF0903154.1"/>
    <property type="molecule type" value="Genomic_DNA"/>
</dbReference>
<protein>
    <submittedName>
        <fullName evidence="2">Uncharacterized protein</fullName>
    </submittedName>
</protein>
<dbReference type="AlphaFoldDB" id="A0A6G1CTE5"/>
<feature type="region of interest" description="Disordered" evidence="1">
    <location>
        <begin position="1"/>
        <end position="34"/>
    </location>
</feature>
<reference evidence="2 3" key="1">
    <citation type="submission" date="2019-11" db="EMBL/GenBank/DDBJ databases">
        <title>Whole genome sequence of Oryza granulata.</title>
        <authorList>
            <person name="Li W."/>
        </authorList>
    </citation>
    <scope>NUCLEOTIDE SEQUENCE [LARGE SCALE GENOMIC DNA]</scope>
    <source>
        <strain evidence="3">cv. Menghai</strain>
        <tissue evidence="2">Leaf</tissue>
    </source>
</reference>
<feature type="compositionally biased region" description="Low complexity" evidence="1">
    <location>
        <begin position="8"/>
        <end position="18"/>
    </location>
</feature>
<dbReference type="Proteomes" id="UP000479710">
    <property type="component" value="Unassembled WGS sequence"/>
</dbReference>
<accession>A0A6G1CTE5</accession>
<evidence type="ECO:0000256" key="1">
    <source>
        <dbReference type="SAM" id="MobiDB-lite"/>
    </source>
</evidence>
<keyword evidence="3" id="KW-1185">Reference proteome</keyword>
<sequence length="67" mass="7382">MEENQNADPLPLDSSPSPRHGQSHPRNNAEQEMRGRLPEAAWFWAKVGKILEATGSLGSHRRGPPSP</sequence>
<evidence type="ECO:0000313" key="2">
    <source>
        <dbReference type="EMBL" id="KAF0903154.1"/>
    </source>
</evidence>
<gene>
    <name evidence="2" type="ORF">E2562_025739</name>
</gene>
<evidence type="ECO:0000313" key="3">
    <source>
        <dbReference type="Proteomes" id="UP000479710"/>
    </source>
</evidence>
<proteinExistence type="predicted"/>
<name>A0A6G1CTE5_9ORYZ</name>